<evidence type="ECO:0008006" key="3">
    <source>
        <dbReference type="Google" id="ProtNLM"/>
    </source>
</evidence>
<keyword evidence="2" id="KW-1185">Reference proteome</keyword>
<reference evidence="1 2" key="1">
    <citation type="submission" date="2024-10" db="EMBL/GenBank/DDBJ databases">
        <title>Updated reference genomes for cyclostephanoid diatoms.</title>
        <authorList>
            <person name="Roberts W.R."/>
            <person name="Alverson A.J."/>
        </authorList>
    </citation>
    <scope>NUCLEOTIDE SEQUENCE [LARGE SCALE GENOMIC DNA]</scope>
    <source>
        <strain evidence="1 2">AJA232-27</strain>
    </source>
</reference>
<dbReference type="EMBL" id="JALLBG020000261">
    <property type="protein sequence ID" value="KAL3757565.1"/>
    <property type="molecule type" value="Genomic_DNA"/>
</dbReference>
<evidence type="ECO:0000313" key="1">
    <source>
        <dbReference type="EMBL" id="KAL3757565.1"/>
    </source>
</evidence>
<sequence length="800" mass="85280">MNTMTYGSGNVFDIQLGGIKSNINPKMLLLLQANNTRLPIELTTHLSDISKFDFAGMFHASVNVGVEGIPLELRISASSDNITTASSIDFEIGVDIDLLPIRGSVISLLKKLDDIRYPGIIQQSTPYLPRLDLSCVSKSGIAYLGGDAKNATVLSTLEASDQPRLSTLSAKKYPISGFLDAVAGGCSSNSLGLSGGYNSTSEELAINISVELSASRDVQSALTSLASVLGGSLLLDASFFNGLLSKVELGGYLMIDLTFGAKISQSLVSNGGDYASVDVFLRVNKFITTASLSASSLTLDFPLSLPAGGLSSVETPTLGLVDGSFNMTVNLNLTNPVNVTDLFGGGALASFAYGGGLDARFPVKFKVDSDLVPQFEVGFTLKMIGSDILTKPRIVTEYELDICPIANTLKSAVTGLTGDIVDIISNATKSISPAGVYIDHDRLTKPLMEYVNMTLSNFSDIFGGELDIVNCASDRRILQKSNSSLANIITDAFNNLNNLLESMGITINATARPYFNSNEFAVGVKTDLSVDFKLNAFELIGLVGSFFDKIADEERSSSLGLGNSSKPGFDIDVDLESLAKNTFLSASFDASFRLEVTLKNPRENSVGSMVTLGISTWGARASIIVDPFALAMSYGDYSIGVRESLLAVTIDLRSVGEYATTISEILEASKEPLIPNITIPVLAEVIFDVNVSDVSISPILSVSSKNAIDGISMDSMDFDVELDTFIDSFDLDILVGNLTTLLTEIAKYGPNLTVGNAPSALKGMFDHVNDAKEFSNALQQFISIVDDGEIHFHADFLHSR</sequence>
<gene>
    <name evidence="1" type="ORF">ACHAWU_005095</name>
</gene>
<evidence type="ECO:0000313" key="2">
    <source>
        <dbReference type="Proteomes" id="UP001530293"/>
    </source>
</evidence>
<comment type="caution">
    <text evidence="1">The sequence shown here is derived from an EMBL/GenBank/DDBJ whole genome shotgun (WGS) entry which is preliminary data.</text>
</comment>
<name>A0ABD3M0K2_9STRA</name>
<proteinExistence type="predicted"/>
<accession>A0ABD3M0K2</accession>
<dbReference type="Proteomes" id="UP001530293">
    <property type="component" value="Unassembled WGS sequence"/>
</dbReference>
<protein>
    <recommendedName>
        <fullName evidence="3">Lipid-binding serum glycoprotein C-terminal domain-containing protein</fullName>
    </recommendedName>
</protein>
<dbReference type="AlphaFoldDB" id="A0ABD3M0K2"/>
<organism evidence="1 2">
    <name type="scientific">Discostella pseudostelligera</name>
    <dbReference type="NCBI Taxonomy" id="259834"/>
    <lineage>
        <taxon>Eukaryota</taxon>
        <taxon>Sar</taxon>
        <taxon>Stramenopiles</taxon>
        <taxon>Ochrophyta</taxon>
        <taxon>Bacillariophyta</taxon>
        <taxon>Coscinodiscophyceae</taxon>
        <taxon>Thalassiosirophycidae</taxon>
        <taxon>Stephanodiscales</taxon>
        <taxon>Stephanodiscaceae</taxon>
        <taxon>Discostella</taxon>
    </lineage>
</organism>